<evidence type="ECO:0000313" key="2">
    <source>
        <dbReference type="EMBL" id="MCG7509247.1"/>
    </source>
</evidence>
<feature type="region of interest" description="Disordered" evidence="1">
    <location>
        <begin position="259"/>
        <end position="295"/>
    </location>
</feature>
<sequence length="295" mass="32976">MKHLLVFACVVALIGLYFMLNSSDDPGKQPPRSIEIQLGQSVADFMVANDLKEGSGGLGEFTVPVDKTDDRMPIFFTDVWVAVRYKDGDFSLDLPPGRMLAIGQSGGIITNFDVKLNEQPHPFAVADKAARAFIDQLLKAGWRKESLFYPENEMDSNYTSNAKAYGTLVSGSGNKLHYILLDVSQTPAFDPNLPGSAPITPSDPTPRFLPQLQIWAPEKLRDTRDDVVRARRFLADTQKDTPPGLRTWLDDPEWTPEAHGMKQIDVPNPNWNPQKPWLGKETIKRWQLPDGSTQQ</sequence>
<keyword evidence="3" id="KW-1185">Reference proteome</keyword>
<protein>
    <submittedName>
        <fullName evidence="2">Uncharacterized protein</fullName>
    </submittedName>
</protein>
<dbReference type="EMBL" id="JAKREW010000082">
    <property type="protein sequence ID" value="MCG7509247.1"/>
    <property type="molecule type" value="Genomic_DNA"/>
</dbReference>
<proteinExistence type="predicted"/>
<reference evidence="2 3" key="1">
    <citation type="submission" date="2022-02" db="EMBL/GenBank/DDBJ databases">
        <title>Draft genome sequence of Mezorhizobium retamae strain IRAMC:0171 isolated from Retama raetam nodules.</title>
        <authorList>
            <person name="Bengaied R."/>
            <person name="Sbissi I."/>
            <person name="Huber K."/>
            <person name="Ghodbane F."/>
            <person name="Nouioui I."/>
            <person name="Tarhouni M."/>
            <person name="Gtari M."/>
        </authorList>
    </citation>
    <scope>NUCLEOTIDE SEQUENCE [LARGE SCALE GENOMIC DNA]</scope>
    <source>
        <strain evidence="2 3">IRAMC:0171</strain>
    </source>
</reference>
<evidence type="ECO:0000313" key="3">
    <source>
        <dbReference type="Proteomes" id="UP001201701"/>
    </source>
</evidence>
<accession>A0ABS9QP71</accession>
<dbReference type="RefSeq" id="WP_239370742.1">
    <property type="nucleotide sequence ID" value="NZ_JAKREW010000082.1"/>
</dbReference>
<comment type="caution">
    <text evidence="2">The sequence shown here is derived from an EMBL/GenBank/DDBJ whole genome shotgun (WGS) entry which is preliminary data.</text>
</comment>
<evidence type="ECO:0000256" key="1">
    <source>
        <dbReference type="SAM" id="MobiDB-lite"/>
    </source>
</evidence>
<organism evidence="2 3">
    <name type="scientific">Mesorhizobium retamae</name>
    <dbReference type="NCBI Taxonomy" id="2912854"/>
    <lineage>
        <taxon>Bacteria</taxon>
        <taxon>Pseudomonadati</taxon>
        <taxon>Pseudomonadota</taxon>
        <taxon>Alphaproteobacteria</taxon>
        <taxon>Hyphomicrobiales</taxon>
        <taxon>Phyllobacteriaceae</taxon>
        <taxon>Mesorhizobium</taxon>
    </lineage>
</organism>
<dbReference type="Proteomes" id="UP001201701">
    <property type="component" value="Unassembled WGS sequence"/>
</dbReference>
<gene>
    <name evidence="2" type="ORF">L4923_29865</name>
</gene>
<name>A0ABS9QP71_9HYPH</name>